<sequence length="530" mass="57909">MDGHEHTPAITSNDVEFPAPGTAPSRPGMLRTETATADEAPFAPEGTAGAPRFATVAGVFDASSPHPMVSSTRKHVYRGILTRPDGVHLQAVAVLFQPGDVSFYAAEVASLARNRLLCVGPEVHDLVATVEVAGRTVPCILEEDAGVNLEQAIFSGAPLSDARGATAAPLSPVGSPERAAENAKILYDILDQVERLHAHGLYHRDVRAANICVRRFGPAPADIHASLIDHELVTDYAGSDIPASAERYSRTLFQDIPRAIEPGARPCRPTSLMRDLGYLAALRFELEHGRGVEEASAAELTFGRRPFFQYTEAGAPVIRRLDRAEDLDPLARSLGLTPLDADHFFDARLVGYALERVAPGGFIDARGRAILARDVSFLDEAPIDAIARDATYQAWLEECRRAGRTPEYASFDEQPETLKASNVDQVRDIPAKVHALGYRIVRADDPAAVAHIRAFSPEEIESLAFLEHRRWCAERLRNGWVAGSPRDDERRIHPDLVPYDLLSEQSREYDRVAARTVLAILEHAGFAVVR</sequence>
<reference evidence="3" key="2">
    <citation type="submission" date="2021-09" db="EMBL/GenBank/DDBJ databases">
        <authorList>
            <person name="Gilroy R."/>
        </authorList>
    </citation>
    <scope>NUCLEOTIDE SEQUENCE</scope>
    <source>
        <strain evidence="3">ChiHjej13B12-9602</strain>
    </source>
</reference>
<name>A0A921LSV7_9ACTN</name>
<reference evidence="3" key="1">
    <citation type="journal article" date="2021" name="PeerJ">
        <title>Extensive microbial diversity within the chicken gut microbiome revealed by metagenomics and culture.</title>
        <authorList>
            <person name="Gilroy R."/>
            <person name="Ravi A."/>
            <person name="Getino M."/>
            <person name="Pursley I."/>
            <person name="Horton D.L."/>
            <person name="Alikhan N.F."/>
            <person name="Baker D."/>
            <person name="Gharbi K."/>
            <person name="Hall N."/>
            <person name="Watson M."/>
            <person name="Adriaenssens E.M."/>
            <person name="Foster-Nyarko E."/>
            <person name="Jarju S."/>
            <person name="Secka A."/>
            <person name="Antonio M."/>
            <person name="Oren A."/>
            <person name="Chaudhuri R.R."/>
            <person name="La Ragione R."/>
            <person name="Hildebrand F."/>
            <person name="Pallen M.J."/>
        </authorList>
    </citation>
    <scope>NUCLEOTIDE SEQUENCE</scope>
    <source>
        <strain evidence="3">ChiHjej13B12-9602</strain>
    </source>
</reference>
<organism evidence="3 4">
    <name type="scientific">Enorma phocaeensis</name>
    <dbReference type="NCBI Taxonomy" id="1871019"/>
    <lineage>
        <taxon>Bacteria</taxon>
        <taxon>Bacillati</taxon>
        <taxon>Actinomycetota</taxon>
        <taxon>Coriobacteriia</taxon>
        <taxon>Coriobacteriales</taxon>
        <taxon>Coriobacteriaceae</taxon>
        <taxon>Enorma</taxon>
    </lineage>
</organism>
<accession>A0A921LSV7</accession>
<dbReference type="PROSITE" id="PS50011">
    <property type="entry name" value="PROTEIN_KINASE_DOM"/>
    <property type="match status" value="1"/>
</dbReference>
<dbReference type="GO" id="GO:0005524">
    <property type="term" value="F:ATP binding"/>
    <property type="evidence" value="ECO:0007669"/>
    <property type="project" value="InterPro"/>
</dbReference>
<dbReference type="GO" id="GO:0004672">
    <property type="term" value="F:protein kinase activity"/>
    <property type="evidence" value="ECO:0007669"/>
    <property type="project" value="InterPro"/>
</dbReference>
<dbReference type="Proteomes" id="UP000753256">
    <property type="component" value="Unassembled WGS sequence"/>
</dbReference>
<evidence type="ECO:0000313" key="3">
    <source>
        <dbReference type="EMBL" id="HJG36679.1"/>
    </source>
</evidence>
<feature type="region of interest" description="Disordered" evidence="1">
    <location>
        <begin position="1"/>
        <end position="29"/>
    </location>
</feature>
<dbReference type="InterPro" id="IPR008266">
    <property type="entry name" value="Tyr_kinase_AS"/>
</dbReference>
<protein>
    <recommendedName>
        <fullName evidence="2">Protein kinase domain-containing protein</fullName>
    </recommendedName>
</protein>
<feature type="domain" description="Protein kinase" evidence="2">
    <location>
        <begin position="42"/>
        <end position="371"/>
    </location>
</feature>
<evidence type="ECO:0000259" key="2">
    <source>
        <dbReference type="PROSITE" id="PS50011"/>
    </source>
</evidence>
<proteinExistence type="predicted"/>
<dbReference type="InterPro" id="IPR000719">
    <property type="entry name" value="Prot_kinase_dom"/>
</dbReference>
<evidence type="ECO:0000313" key="4">
    <source>
        <dbReference type="Proteomes" id="UP000753256"/>
    </source>
</evidence>
<evidence type="ECO:0000256" key="1">
    <source>
        <dbReference type="SAM" id="MobiDB-lite"/>
    </source>
</evidence>
<dbReference type="RefSeq" id="WP_273188972.1">
    <property type="nucleotide sequence ID" value="NZ_DYUZ01000008.1"/>
</dbReference>
<gene>
    <name evidence="3" type="ORF">K8V70_02280</name>
</gene>
<dbReference type="EMBL" id="DYUZ01000008">
    <property type="protein sequence ID" value="HJG36679.1"/>
    <property type="molecule type" value="Genomic_DNA"/>
</dbReference>
<comment type="caution">
    <text evidence="3">The sequence shown here is derived from an EMBL/GenBank/DDBJ whole genome shotgun (WGS) entry which is preliminary data.</text>
</comment>
<dbReference type="Gene3D" id="6.20.350.10">
    <property type="match status" value="1"/>
</dbReference>
<dbReference type="Pfam" id="PF02026">
    <property type="entry name" value="RyR"/>
    <property type="match status" value="1"/>
</dbReference>
<dbReference type="PROSITE" id="PS00109">
    <property type="entry name" value="PROTEIN_KINASE_TYR"/>
    <property type="match status" value="1"/>
</dbReference>
<dbReference type="InterPro" id="IPR003032">
    <property type="entry name" value="Ryanodine_rcpt"/>
</dbReference>
<dbReference type="SUPFAM" id="SSF56112">
    <property type="entry name" value="Protein kinase-like (PK-like)"/>
    <property type="match status" value="1"/>
</dbReference>
<dbReference type="Gene3D" id="1.10.510.10">
    <property type="entry name" value="Transferase(Phosphotransferase) domain 1"/>
    <property type="match status" value="1"/>
</dbReference>
<dbReference type="AlphaFoldDB" id="A0A921LSV7"/>
<dbReference type="InterPro" id="IPR011009">
    <property type="entry name" value="Kinase-like_dom_sf"/>
</dbReference>